<sequence>MENVEFRGGPERFPDKDPRLNAVFVDQGQMMMMMVEQRGGDGCKLVEVLLTGGAPWGFTLKGGREHGEPLIITKQHHRNLPDSCNSFHKIPNSCNYKLPTHYQNSDLAAKAMELPADSGRHHYISSVWLMVGRS</sequence>
<name>M7BS04_CHEMY</name>
<organism evidence="1 2">
    <name type="scientific">Chelonia mydas</name>
    <name type="common">Green sea-turtle</name>
    <name type="synonym">Chelonia agassizi</name>
    <dbReference type="NCBI Taxonomy" id="8469"/>
    <lineage>
        <taxon>Eukaryota</taxon>
        <taxon>Metazoa</taxon>
        <taxon>Chordata</taxon>
        <taxon>Craniata</taxon>
        <taxon>Vertebrata</taxon>
        <taxon>Euteleostomi</taxon>
        <taxon>Archelosauria</taxon>
        <taxon>Testudinata</taxon>
        <taxon>Testudines</taxon>
        <taxon>Cryptodira</taxon>
        <taxon>Durocryptodira</taxon>
        <taxon>Americhelydia</taxon>
        <taxon>Chelonioidea</taxon>
        <taxon>Cheloniidae</taxon>
        <taxon>Chelonia</taxon>
    </lineage>
</organism>
<dbReference type="STRING" id="8469.M7BS04"/>
<dbReference type="AlphaFoldDB" id="M7BS04"/>
<dbReference type="InterPro" id="IPR036034">
    <property type="entry name" value="PDZ_sf"/>
</dbReference>
<evidence type="ECO:0000313" key="2">
    <source>
        <dbReference type="Proteomes" id="UP000031443"/>
    </source>
</evidence>
<protein>
    <submittedName>
        <fullName evidence="1">Protein Shroom2</fullName>
    </submittedName>
</protein>
<reference evidence="2" key="1">
    <citation type="journal article" date="2013" name="Nat. Genet.">
        <title>The draft genomes of soft-shell turtle and green sea turtle yield insights into the development and evolution of the turtle-specific body plan.</title>
        <authorList>
            <person name="Wang Z."/>
            <person name="Pascual-Anaya J."/>
            <person name="Zadissa A."/>
            <person name="Li W."/>
            <person name="Niimura Y."/>
            <person name="Huang Z."/>
            <person name="Li C."/>
            <person name="White S."/>
            <person name="Xiong Z."/>
            <person name="Fang D."/>
            <person name="Wang B."/>
            <person name="Ming Y."/>
            <person name="Chen Y."/>
            <person name="Zheng Y."/>
            <person name="Kuraku S."/>
            <person name="Pignatelli M."/>
            <person name="Herrero J."/>
            <person name="Beal K."/>
            <person name="Nozawa M."/>
            <person name="Li Q."/>
            <person name="Wang J."/>
            <person name="Zhang H."/>
            <person name="Yu L."/>
            <person name="Shigenobu S."/>
            <person name="Wang J."/>
            <person name="Liu J."/>
            <person name="Flicek P."/>
            <person name="Searle S."/>
            <person name="Wang J."/>
            <person name="Kuratani S."/>
            <person name="Yin Y."/>
            <person name="Aken B."/>
            <person name="Zhang G."/>
            <person name="Irie N."/>
        </authorList>
    </citation>
    <scope>NUCLEOTIDE SEQUENCE [LARGE SCALE GENOMIC DNA]</scope>
</reference>
<gene>
    <name evidence="1" type="ORF">UY3_11999</name>
</gene>
<dbReference type="EMBL" id="KB548018">
    <property type="protein sequence ID" value="EMP30872.1"/>
    <property type="molecule type" value="Genomic_DNA"/>
</dbReference>
<accession>M7BS04</accession>
<evidence type="ECO:0000313" key="1">
    <source>
        <dbReference type="EMBL" id="EMP30872.1"/>
    </source>
</evidence>
<dbReference type="Proteomes" id="UP000031443">
    <property type="component" value="Unassembled WGS sequence"/>
</dbReference>
<dbReference type="Gene3D" id="2.30.42.10">
    <property type="match status" value="1"/>
</dbReference>
<keyword evidence="2" id="KW-1185">Reference proteome</keyword>
<proteinExistence type="predicted"/>